<dbReference type="InterPro" id="IPR038249">
    <property type="entry name" value="PolIII_tau_V_sf"/>
</dbReference>
<dbReference type="GO" id="GO:0006261">
    <property type="term" value="P:DNA-templated DNA replication"/>
    <property type="evidence" value="ECO:0007669"/>
    <property type="project" value="TreeGrafter"/>
</dbReference>
<feature type="region of interest" description="Disordered" evidence="3">
    <location>
        <begin position="268"/>
        <end position="303"/>
    </location>
</feature>
<dbReference type="InterPro" id="IPR008921">
    <property type="entry name" value="DNA_pol3_clamp-load_cplx_C"/>
</dbReference>
<evidence type="ECO:0000256" key="1">
    <source>
        <dbReference type="ARBA" id="ARBA00022679"/>
    </source>
</evidence>
<keyword evidence="7" id="KW-1185">Reference proteome</keyword>
<accession>A0A7R9AFN9</accession>
<dbReference type="GO" id="GO:0003887">
    <property type="term" value="F:DNA-directed DNA polymerase activity"/>
    <property type="evidence" value="ECO:0007669"/>
    <property type="project" value="InterPro"/>
</dbReference>
<dbReference type="GO" id="GO:0003677">
    <property type="term" value="F:DNA binding"/>
    <property type="evidence" value="ECO:0007669"/>
    <property type="project" value="InterPro"/>
</dbReference>
<dbReference type="EMBL" id="CAJPEV010005716">
    <property type="protein sequence ID" value="CAG0903440.1"/>
    <property type="molecule type" value="Genomic_DNA"/>
</dbReference>
<dbReference type="InterPro" id="IPR027417">
    <property type="entry name" value="P-loop_NTPase"/>
</dbReference>
<evidence type="ECO:0000313" key="7">
    <source>
        <dbReference type="Proteomes" id="UP000677054"/>
    </source>
</evidence>
<dbReference type="Pfam" id="PF12169">
    <property type="entry name" value="DNA_pol3_gamma3"/>
    <property type="match status" value="1"/>
</dbReference>
<name>A0A7R9AFN9_9CRUS</name>
<sequence>CRGLGSPSLHNIKTHTMAVASEYVVLARKWRPQTFQDLVGQEHVVRALGHALDAGRLHHAYLFTGSRGVGKTTISRLFAKAVNCEVGLTRNPCNVCSNCIAINEGHFVDYIEMDAASNRGVDEMSQLIEKAVYAPAIGQVETMLGTLDQSYMMTLLKALFYKDGVQVYQLAKEIESRGLSMQGAMGNLALLLHQIAWYQQSPTSLDDGLIDVAQLDELSKFFLPEQLQLYYQIATYAQREIALAPDEFTGFTMALLRMLAFAPLTDVTTAEPTQPSQSPTTTSAGIRRESEKLRRPDKSQARSMPLVLPVAQAQNRVVVPEVLPTKETERVHLANGVSSSLSANISHNAVKTTEKVQISQKIGITEDGATASVPPLGPDPMETFGLEGTQSVATFNGDWQGLTERLVLTGMSKQLALQSELVTYDRDSITLKSALSNTMPTVSQKLELALSQYFKRPIKVKLQTGAVKNTPALVKAQEKAQAIEKATHSLSEHPIVKTLINELPASVVPNSVEVIR</sequence>
<organism evidence="6">
    <name type="scientific">Darwinula stevensoni</name>
    <dbReference type="NCBI Taxonomy" id="69355"/>
    <lineage>
        <taxon>Eukaryota</taxon>
        <taxon>Metazoa</taxon>
        <taxon>Ecdysozoa</taxon>
        <taxon>Arthropoda</taxon>
        <taxon>Crustacea</taxon>
        <taxon>Oligostraca</taxon>
        <taxon>Ostracoda</taxon>
        <taxon>Podocopa</taxon>
        <taxon>Podocopida</taxon>
        <taxon>Darwinulocopina</taxon>
        <taxon>Darwinuloidea</taxon>
        <taxon>Darwinulidae</taxon>
        <taxon>Darwinula</taxon>
    </lineage>
</organism>
<keyword evidence="1" id="KW-0808">Transferase</keyword>
<evidence type="ECO:0000256" key="2">
    <source>
        <dbReference type="ARBA" id="ARBA00022695"/>
    </source>
</evidence>
<dbReference type="Gene3D" id="3.30.300.150">
    <property type="entry name" value="DNA polymerase III, tau subunit, domain V"/>
    <property type="match status" value="1"/>
</dbReference>
<gene>
    <name evidence="6" type="ORF">DSTB1V02_LOCUS13109</name>
</gene>
<dbReference type="EMBL" id="LR905233">
    <property type="protein sequence ID" value="CAD7253359.1"/>
    <property type="molecule type" value="Genomic_DNA"/>
</dbReference>
<evidence type="ECO:0000256" key="3">
    <source>
        <dbReference type="SAM" id="MobiDB-lite"/>
    </source>
</evidence>
<feature type="compositionally biased region" description="Basic and acidic residues" evidence="3">
    <location>
        <begin position="286"/>
        <end position="300"/>
    </location>
</feature>
<evidence type="ECO:0000259" key="4">
    <source>
        <dbReference type="Pfam" id="PF12169"/>
    </source>
</evidence>
<feature type="domain" description="DNA polymerase III tau subunit" evidence="5">
    <location>
        <begin position="396"/>
        <end position="507"/>
    </location>
</feature>
<keyword evidence="2" id="KW-0548">Nucleotidyltransferase</keyword>
<dbReference type="OrthoDB" id="8123313at2759"/>
<feature type="domain" description="DNA polymerase III gamma subunit" evidence="4">
    <location>
        <begin position="139"/>
        <end position="264"/>
    </location>
</feature>
<dbReference type="Pfam" id="PF12170">
    <property type="entry name" value="DNA_pol3_tau_5"/>
    <property type="match status" value="1"/>
</dbReference>
<dbReference type="SUPFAM" id="SSF52540">
    <property type="entry name" value="P-loop containing nucleoside triphosphate hydrolases"/>
    <property type="match status" value="1"/>
</dbReference>
<protein>
    <recommendedName>
        <fullName evidence="8">DNA polymerase III subunit gamma/tau</fullName>
    </recommendedName>
</protein>
<proteinExistence type="predicted"/>
<dbReference type="PANTHER" id="PTHR11669">
    <property type="entry name" value="REPLICATION FACTOR C / DNA POLYMERASE III GAMMA-TAU SUBUNIT"/>
    <property type="match status" value="1"/>
</dbReference>
<evidence type="ECO:0000259" key="5">
    <source>
        <dbReference type="Pfam" id="PF12170"/>
    </source>
</evidence>
<dbReference type="Proteomes" id="UP000677054">
    <property type="component" value="Unassembled WGS sequence"/>
</dbReference>
<feature type="non-terminal residue" evidence="6">
    <location>
        <position position="1"/>
    </location>
</feature>
<evidence type="ECO:0008006" key="8">
    <source>
        <dbReference type="Google" id="ProtNLM"/>
    </source>
</evidence>
<reference evidence="6" key="1">
    <citation type="submission" date="2020-11" db="EMBL/GenBank/DDBJ databases">
        <authorList>
            <person name="Tran Van P."/>
        </authorList>
    </citation>
    <scope>NUCLEOTIDE SEQUENCE</scope>
</reference>
<evidence type="ECO:0000313" key="6">
    <source>
        <dbReference type="EMBL" id="CAD7253359.1"/>
    </source>
</evidence>
<feature type="compositionally biased region" description="Low complexity" evidence="3">
    <location>
        <begin position="268"/>
        <end position="284"/>
    </location>
</feature>
<dbReference type="AlphaFoldDB" id="A0A7R9AFN9"/>
<dbReference type="InterPro" id="IPR022754">
    <property type="entry name" value="DNA_pol_III_gamma-3"/>
</dbReference>
<dbReference type="SUPFAM" id="SSF48019">
    <property type="entry name" value="post-AAA+ oligomerization domain-like"/>
    <property type="match status" value="1"/>
</dbReference>
<dbReference type="Gene3D" id="3.40.50.300">
    <property type="entry name" value="P-loop containing nucleotide triphosphate hydrolases"/>
    <property type="match status" value="1"/>
</dbReference>
<dbReference type="PANTHER" id="PTHR11669:SF0">
    <property type="entry name" value="PROTEIN STICHEL-LIKE 2"/>
    <property type="match status" value="1"/>
</dbReference>
<dbReference type="Gene3D" id="1.20.272.10">
    <property type="match status" value="1"/>
</dbReference>
<dbReference type="InterPro" id="IPR021029">
    <property type="entry name" value="DNA_pol_III_tau_dom-5"/>
</dbReference>
<dbReference type="InterPro" id="IPR050238">
    <property type="entry name" value="DNA_Rep/Repair_Clamp_Loader"/>
</dbReference>